<dbReference type="Proteomes" id="UP001238179">
    <property type="component" value="Chromosome"/>
</dbReference>
<evidence type="ECO:0000256" key="1">
    <source>
        <dbReference type="ARBA" id="ARBA00009437"/>
    </source>
</evidence>
<dbReference type="GO" id="GO:0003677">
    <property type="term" value="F:DNA binding"/>
    <property type="evidence" value="ECO:0007669"/>
    <property type="project" value="UniProtKB-KW"/>
</dbReference>
<dbReference type="CDD" id="cd05466">
    <property type="entry name" value="PBP2_LTTR_substrate"/>
    <property type="match status" value="1"/>
</dbReference>
<dbReference type="PROSITE" id="PS50931">
    <property type="entry name" value="HTH_LYSR"/>
    <property type="match status" value="1"/>
</dbReference>
<dbReference type="PANTHER" id="PTHR30419">
    <property type="entry name" value="HTH-TYPE TRANSCRIPTIONAL REGULATOR YBHD"/>
    <property type="match status" value="1"/>
</dbReference>
<dbReference type="Gene3D" id="1.10.10.10">
    <property type="entry name" value="Winged helix-like DNA-binding domain superfamily/Winged helix DNA-binding domain"/>
    <property type="match status" value="1"/>
</dbReference>
<dbReference type="SUPFAM" id="SSF46785">
    <property type="entry name" value="Winged helix' DNA-binding domain"/>
    <property type="match status" value="1"/>
</dbReference>
<dbReference type="InterPro" id="IPR036390">
    <property type="entry name" value="WH_DNA-bd_sf"/>
</dbReference>
<proteinExistence type="inferred from homology"/>
<keyword evidence="3" id="KW-0238">DNA-binding</keyword>
<dbReference type="Pfam" id="PF00126">
    <property type="entry name" value="HTH_1"/>
    <property type="match status" value="1"/>
</dbReference>
<accession>A0AA48KB18</accession>
<dbReference type="Pfam" id="PF03466">
    <property type="entry name" value="LysR_substrate"/>
    <property type="match status" value="1"/>
</dbReference>
<keyword evidence="2" id="KW-0805">Transcription regulation</keyword>
<dbReference type="InterPro" id="IPR036388">
    <property type="entry name" value="WH-like_DNA-bd_sf"/>
</dbReference>
<keyword evidence="4" id="KW-0804">Transcription</keyword>
<name>A0AA48KB18_9BACT</name>
<keyword evidence="7" id="KW-1185">Reference proteome</keyword>
<dbReference type="KEGG" id="msil:METEAL_30560"/>
<protein>
    <submittedName>
        <fullName evidence="6">HTH-type transcriptional regulator BsdA</fullName>
    </submittedName>
</protein>
<evidence type="ECO:0000313" key="6">
    <source>
        <dbReference type="EMBL" id="BDU73882.1"/>
    </source>
</evidence>
<comment type="similarity">
    <text evidence="1">Belongs to the LysR transcriptional regulatory family.</text>
</comment>
<dbReference type="RefSeq" id="WP_316412549.1">
    <property type="nucleotide sequence ID" value="NZ_AP027080.1"/>
</dbReference>
<dbReference type="SUPFAM" id="SSF53850">
    <property type="entry name" value="Periplasmic binding protein-like II"/>
    <property type="match status" value="1"/>
</dbReference>
<feature type="domain" description="HTH lysR-type" evidence="5">
    <location>
        <begin position="1"/>
        <end position="58"/>
    </location>
</feature>
<gene>
    <name evidence="6" type="primary">bsdA</name>
    <name evidence="6" type="ORF">METEAL_30560</name>
</gene>
<evidence type="ECO:0000259" key="5">
    <source>
        <dbReference type="PROSITE" id="PS50931"/>
    </source>
</evidence>
<evidence type="ECO:0000256" key="4">
    <source>
        <dbReference type="ARBA" id="ARBA00023163"/>
    </source>
</evidence>
<dbReference type="PRINTS" id="PR00039">
    <property type="entry name" value="HTHLYSR"/>
</dbReference>
<reference evidence="7" key="1">
    <citation type="journal article" date="2023" name="Int. J. Syst. Evol. Microbiol.">
        <title>Mesoterricola silvestris gen. nov., sp. nov., Mesoterricola sediminis sp. nov., Geothrix oryzae sp. nov., Geothrix edaphica sp. nov., Geothrix rubra sp. nov., and Geothrix limicola sp. nov., six novel members of Acidobacteriota isolated from soils.</title>
        <authorList>
            <person name="Itoh H."/>
            <person name="Sugisawa Y."/>
            <person name="Mise K."/>
            <person name="Xu Z."/>
            <person name="Kuniyasu M."/>
            <person name="Ushijima N."/>
            <person name="Kawano K."/>
            <person name="Kobayashi E."/>
            <person name="Shiratori Y."/>
            <person name="Masuda Y."/>
            <person name="Senoo K."/>
        </authorList>
    </citation>
    <scope>NUCLEOTIDE SEQUENCE [LARGE SCALE GENOMIC DNA]</scope>
    <source>
        <strain evidence="7">W79</strain>
    </source>
</reference>
<dbReference type="EMBL" id="AP027080">
    <property type="protein sequence ID" value="BDU73882.1"/>
    <property type="molecule type" value="Genomic_DNA"/>
</dbReference>
<evidence type="ECO:0000256" key="3">
    <source>
        <dbReference type="ARBA" id="ARBA00023125"/>
    </source>
</evidence>
<dbReference type="GO" id="GO:0005829">
    <property type="term" value="C:cytosol"/>
    <property type="evidence" value="ECO:0007669"/>
    <property type="project" value="TreeGrafter"/>
</dbReference>
<organism evidence="6 7">
    <name type="scientific">Mesoterricola silvestris</name>
    <dbReference type="NCBI Taxonomy" id="2927979"/>
    <lineage>
        <taxon>Bacteria</taxon>
        <taxon>Pseudomonadati</taxon>
        <taxon>Acidobacteriota</taxon>
        <taxon>Holophagae</taxon>
        <taxon>Holophagales</taxon>
        <taxon>Holophagaceae</taxon>
        <taxon>Mesoterricola</taxon>
    </lineage>
</organism>
<dbReference type="InterPro" id="IPR000847">
    <property type="entry name" value="LysR_HTH_N"/>
</dbReference>
<evidence type="ECO:0000313" key="7">
    <source>
        <dbReference type="Proteomes" id="UP001238179"/>
    </source>
</evidence>
<dbReference type="AlphaFoldDB" id="A0AA48KB18"/>
<sequence>MDTKRLTYFCTIVEQGQISRAARLLNMSQPPLSQRLKELEDELGVQLIIREGHAWQVTESGQLLYERARQVLDQLGDLPSEVKNVADGLSGTIRIGTSSVCASTFLKVLPSLHRRYPRLKFSLLISDSSDLANHVDSRELDFAILLLPVPEEGYTVRLLPTGNLVVVLPPSLEPEGMPERVGVEHLAGIPLLCMRRWTGGGTYEYLLKAFQEKKIRPNILLDCPDVRTLLGCLLRGLEAAAIIPASEIPSTLGGRFSIHPLDLPGMSLHPALIHRTDRYLSQAARDVIETIVAG</sequence>
<dbReference type="InterPro" id="IPR005119">
    <property type="entry name" value="LysR_subst-bd"/>
</dbReference>
<dbReference type="GO" id="GO:0003700">
    <property type="term" value="F:DNA-binding transcription factor activity"/>
    <property type="evidence" value="ECO:0007669"/>
    <property type="project" value="InterPro"/>
</dbReference>
<dbReference type="Gene3D" id="3.40.190.290">
    <property type="match status" value="1"/>
</dbReference>
<dbReference type="InterPro" id="IPR050950">
    <property type="entry name" value="HTH-type_LysR_regulators"/>
</dbReference>
<dbReference type="PANTHER" id="PTHR30419:SF28">
    <property type="entry name" value="HTH-TYPE TRANSCRIPTIONAL REGULATOR BSDA"/>
    <property type="match status" value="1"/>
</dbReference>
<evidence type="ECO:0000256" key="2">
    <source>
        <dbReference type="ARBA" id="ARBA00023015"/>
    </source>
</evidence>
<dbReference type="FunFam" id="1.10.10.10:FF:000001">
    <property type="entry name" value="LysR family transcriptional regulator"/>
    <property type="match status" value="1"/>
</dbReference>